<evidence type="ECO:0000256" key="1">
    <source>
        <dbReference type="SAM" id="MobiDB-lite"/>
    </source>
</evidence>
<reference evidence="2 3" key="1">
    <citation type="submission" date="2012-08" db="EMBL/GenBank/DDBJ databases">
        <title>Whole genome shotgun sequence of Austwickia chelonae NBRC 105200.</title>
        <authorList>
            <person name="Yoshida I."/>
            <person name="Hosoyama A."/>
            <person name="Tsuchikane K."/>
            <person name="Katsumata H."/>
            <person name="Ando Y."/>
            <person name="Ohji S."/>
            <person name="Hamada M."/>
            <person name="Tamura T."/>
            <person name="Yamazoe A."/>
            <person name="Yamazaki S."/>
            <person name="Fujita N."/>
        </authorList>
    </citation>
    <scope>NUCLEOTIDE SEQUENCE [LARGE SCALE GENOMIC DNA]</scope>
    <source>
        <strain evidence="2 3">NBRC 105200</strain>
    </source>
</reference>
<dbReference type="EMBL" id="BAGZ01000008">
    <property type="protein sequence ID" value="GAB77801.1"/>
    <property type="molecule type" value="Genomic_DNA"/>
</dbReference>
<protein>
    <recommendedName>
        <fullName evidence="4">Thymidine phosphorylase</fullName>
    </recommendedName>
</protein>
<proteinExistence type="predicted"/>
<dbReference type="STRING" id="100225.SAMN05421595_0310"/>
<evidence type="ECO:0008006" key="4">
    <source>
        <dbReference type="Google" id="ProtNLM"/>
    </source>
</evidence>
<evidence type="ECO:0000313" key="3">
    <source>
        <dbReference type="Proteomes" id="UP000008495"/>
    </source>
</evidence>
<evidence type="ECO:0000313" key="2">
    <source>
        <dbReference type="EMBL" id="GAB77801.1"/>
    </source>
</evidence>
<dbReference type="Proteomes" id="UP000008495">
    <property type="component" value="Unassembled WGS sequence"/>
</dbReference>
<name>K6UM48_9MICO</name>
<accession>K6UM48</accession>
<feature type="region of interest" description="Disordered" evidence="1">
    <location>
        <begin position="1"/>
        <end position="20"/>
    </location>
</feature>
<sequence>MMSDPSSARRHRRPALLDPGSMDAFAQDRLDPAVISQIAHETAAILVRTGRACTDPGMTERLVRLVDELGLDTVAQLWSECSARTLPGTLWRLYVIREWVRRDPVGASGDFSEGMRHADVAVAIAGAGSPPGPEQMKHLADAILRGVYAADVAVALERAAAFCRVVAAGRAAREPDARPVPGRAARSGSTTDPGGRHAASAAAVLAMSEDLAWSAKAWRRGDLV</sequence>
<feature type="region of interest" description="Disordered" evidence="1">
    <location>
        <begin position="174"/>
        <end position="198"/>
    </location>
</feature>
<keyword evidence="3" id="KW-1185">Reference proteome</keyword>
<dbReference type="eggNOG" id="ENOG502ZAXG">
    <property type="taxonomic scope" value="Bacteria"/>
</dbReference>
<organism evidence="2 3">
    <name type="scientific">Austwickia chelonae NBRC 105200</name>
    <dbReference type="NCBI Taxonomy" id="1184607"/>
    <lineage>
        <taxon>Bacteria</taxon>
        <taxon>Bacillati</taxon>
        <taxon>Actinomycetota</taxon>
        <taxon>Actinomycetes</taxon>
        <taxon>Micrococcales</taxon>
        <taxon>Dermatophilaceae</taxon>
        <taxon>Austwickia</taxon>
    </lineage>
</organism>
<dbReference type="RefSeq" id="WP_006502553.1">
    <property type="nucleotide sequence ID" value="NZ_BAGZ01000008.1"/>
</dbReference>
<comment type="caution">
    <text evidence="2">The sequence shown here is derived from an EMBL/GenBank/DDBJ whole genome shotgun (WGS) entry which is preliminary data.</text>
</comment>
<gene>
    <name evidence="2" type="ORF">AUCHE_08_00420</name>
</gene>
<dbReference type="AlphaFoldDB" id="K6UM48"/>